<organism evidence="1">
    <name type="scientific">Macaca mulatta</name>
    <name type="common">Rhesus macaque</name>
    <dbReference type="NCBI Taxonomy" id="9544"/>
    <lineage>
        <taxon>Eukaryota</taxon>
        <taxon>Metazoa</taxon>
        <taxon>Chordata</taxon>
        <taxon>Craniata</taxon>
        <taxon>Vertebrata</taxon>
        <taxon>Euteleostomi</taxon>
        <taxon>Mammalia</taxon>
        <taxon>Eutheria</taxon>
        <taxon>Euarchontoglires</taxon>
        <taxon>Primates</taxon>
        <taxon>Haplorrhini</taxon>
        <taxon>Catarrhini</taxon>
        <taxon>Cercopithecidae</taxon>
        <taxon>Cercopithecinae</taxon>
        <taxon>Macaca</taxon>
    </lineage>
</organism>
<sequence length="36" mass="3759">MEATGRSVRGDVGGVGHFEGMAVCWCPRRGILPGPC</sequence>
<dbReference type="AlphaFoldDB" id="F6U8I1"/>
<accession>F6U8I1</accession>
<dbReference type="Proteomes" id="UP000013456">
    <property type="component" value="Chromosome 19"/>
</dbReference>
<evidence type="ECO:0000313" key="1">
    <source>
        <dbReference type="EMBL" id="EHH30188.1"/>
    </source>
</evidence>
<dbReference type="HOGENOM" id="CLU_3362087_0_0_1"/>
<protein>
    <submittedName>
        <fullName evidence="1">Uncharacterized protein</fullName>
    </submittedName>
</protein>
<dbReference type="EMBL" id="CM001271">
    <property type="protein sequence ID" value="EHH30188.1"/>
    <property type="molecule type" value="Genomic_DNA"/>
</dbReference>
<name>F6U8I1_MACMU</name>
<reference evidence="1" key="1">
    <citation type="journal article" date="2011" name="Nat. Biotechnol.">
        <title>Genome sequencing and comparison of two nonhuman primate animal models, the cynomolgus and Chinese rhesus macaques.</title>
        <authorList>
            <person name="Yan G."/>
            <person name="Zhang G."/>
            <person name="Fang X."/>
            <person name="Zhang Y."/>
            <person name="Li C."/>
            <person name="Ling F."/>
            <person name="Cooper D.N."/>
            <person name="Li Q."/>
            <person name="Li Y."/>
            <person name="van Gool A.J."/>
            <person name="Du H."/>
            <person name="Chen J."/>
            <person name="Chen R."/>
            <person name="Zhang P."/>
            <person name="Huang Z."/>
            <person name="Thompson J.R."/>
            <person name="Meng Y."/>
            <person name="Bai Y."/>
            <person name="Wang J."/>
            <person name="Zhuo M."/>
            <person name="Wang T."/>
            <person name="Huang Y."/>
            <person name="Wei L."/>
            <person name="Li J."/>
            <person name="Wang Z."/>
            <person name="Hu H."/>
            <person name="Yang P."/>
            <person name="Le L."/>
            <person name="Stenson P.D."/>
            <person name="Li B."/>
            <person name="Liu X."/>
            <person name="Ball E.V."/>
            <person name="An N."/>
            <person name="Huang Q."/>
            <person name="Zhang Y."/>
            <person name="Fan W."/>
            <person name="Zhang X."/>
            <person name="Li Y."/>
            <person name="Wang W."/>
            <person name="Katze M.G."/>
            <person name="Su B."/>
            <person name="Nielsen R."/>
            <person name="Yang H."/>
            <person name="Wang J."/>
            <person name="Wang X."/>
            <person name="Wang J."/>
        </authorList>
    </citation>
    <scope>NUCLEOTIDE SEQUENCE [LARGE SCALE GENOMIC DNA]</scope>
    <source>
        <strain evidence="1">CR-5</strain>
    </source>
</reference>
<proteinExistence type="predicted"/>
<gene>
    <name evidence="1" type="ORF">EGK_10804</name>
</gene>
<feature type="non-terminal residue" evidence="1">
    <location>
        <position position="36"/>
    </location>
</feature>